<feature type="compositionally biased region" description="Acidic residues" evidence="5">
    <location>
        <begin position="159"/>
        <end position="168"/>
    </location>
</feature>
<evidence type="ECO:0000256" key="5">
    <source>
        <dbReference type="SAM" id="MobiDB-lite"/>
    </source>
</evidence>
<dbReference type="GO" id="GO:0061631">
    <property type="term" value="F:ubiquitin conjugating enzyme activity"/>
    <property type="evidence" value="ECO:0007669"/>
    <property type="project" value="UniProtKB-EC"/>
</dbReference>
<evidence type="ECO:0000259" key="6">
    <source>
        <dbReference type="PROSITE" id="PS50127"/>
    </source>
</evidence>
<comment type="caution">
    <text evidence="7">The sequence shown here is derived from an EMBL/GenBank/DDBJ whole genome shotgun (WGS) entry which is preliminary data.</text>
</comment>
<proteinExistence type="inferred from homology"/>
<organism evidence="7 8">
    <name type="scientific">Polyrhizophydium stewartii</name>
    <dbReference type="NCBI Taxonomy" id="2732419"/>
    <lineage>
        <taxon>Eukaryota</taxon>
        <taxon>Fungi</taxon>
        <taxon>Fungi incertae sedis</taxon>
        <taxon>Chytridiomycota</taxon>
        <taxon>Chytridiomycota incertae sedis</taxon>
        <taxon>Chytridiomycetes</taxon>
        <taxon>Rhizophydiales</taxon>
        <taxon>Rhizophydiales incertae sedis</taxon>
        <taxon>Polyrhizophydium</taxon>
    </lineage>
</organism>
<dbReference type="SMART" id="SM00212">
    <property type="entry name" value="UBCc"/>
    <property type="match status" value="1"/>
</dbReference>
<evidence type="ECO:0000256" key="3">
    <source>
        <dbReference type="PROSITE-ProRule" id="PRU10133"/>
    </source>
</evidence>
<gene>
    <name evidence="7" type="primary">UBE2T</name>
    <name evidence="7" type="ORF">HK105_207189</name>
</gene>
<feature type="domain" description="UBC core" evidence="6">
    <location>
        <begin position="5"/>
        <end position="157"/>
    </location>
</feature>
<protein>
    <submittedName>
        <fullName evidence="7">Ubiquitin-conjugating enzyme E2 T</fullName>
        <ecNumber evidence="7">2.3.2.23</ecNumber>
    </submittedName>
</protein>
<keyword evidence="8" id="KW-1185">Reference proteome</keyword>
<dbReference type="EC" id="2.3.2.23" evidence="7"/>
<accession>A0ABR4N196</accession>
<evidence type="ECO:0000256" key="4">
    <source>
        <dbReference type="RuleBase" id="RU362109"/>
    </source>
</evidence>
<dbReference type="Pfam" id="PF00179">
    <property type="entry name" value="UQ_con"/>
    <property type="match status" value="1"/>
</dbReference>
<evidence type="ECO:0000256" key="1">
    <source>
        <dbReference type="ARBA" id="ARBA00022679"/>
    </source>
</evidence>
<dbReference type="SUPFAM" id="SSF54495">
    <property type="entry name" value="UBC-like"/>
    <property type="match status" value="1"/>
</dbReference>
<keyword evidence="4" id="KW-0067">ATP-binding</keyword>
<evidence type="ECO:0000313" key="8">
    <source>
        <dbReference type="Proteomes" id="UP001527925"/>
    </source>
</evidence>
<dbReference type="InterPro" id="IPR023313">
    <property type="entry name" value="UBQ-conjugating_AS"/>
</dbReference>
<evidence type="ECO:0000313" key="7">
    <source>
        <dbReference type="EMBL" id="KAL2913311.1"/>
    </source>
</evidence>
<dbReference type="InterPro" id="IPR016135">
    <property type="entry name" value="UBQ-conjugating_enzyme/RWD"/>
</dbReference>
<evidence type="ECO:0000256" key="2">
    <source>
        <dbReference type="ARBA" id="ARBA00022786"/>
    </source>
</evidence>
<keyword evidence="4" id="KW-0547">Nucleotide-binding</keyword>
<dbReference type="Gene3D" id="3.10.110.10">
    <property type="entry name" value="Ubiquitin Conjugating Enzyme"/>
    <property type="match status" value="1"/>
</dbReference>
<dbReference type="InterPro" id="IPR000608">
    <property type="entry name" value="UBC"/>
</dbReference>
<dbReference type="PROSITE" id="PS50127">
    <property type="entry name" value="UBC_2"/>
    <property type="match status" value="1"/>
</dbReference>
<feature type="active site" description="Glycyl thioester intermediate" evidence="3">
    <location>
        <position position="88"/>
    </location>
</feature>
<dbReference type="PROSITE" id="PS00183">
    <property type="entry name" value="UBC_1"/>
    <property type="match status" value="1"/>
</dbReference>
<keyword evidence="7" id="KW-0012">Acyltransferase</keyword>
<name>A0ABR4N196_9FUNG</name>
<feature type="region of interest" description="Disordered" evidence="5">
    <location>
        <begin position="143"/>
        <end position="181"/>
    </location>
</feature>
<dbReference type="Proteomes" id="UP001527925">
    <property type="component" value="Unassembled WGS sequence"/>
</dbReference>
<reference evidence="7 8" key="1">
    <citation type="submission" date="2023-09" db="EMBL/GenBank/DDBJ databases">
        <title>Pangenome analysis of Batrachochytrium dendrobatidis and related Chytrids.</title>
        <authorList>
            <person name="Yacoub M.N."/>
            <person name="Stajich J.E."/>
            <person name="James T.Y."/>
        </authorList>
    </citation>
    <scope>NUCLEOTIDE SEQUENCE [LARGE SCALE GENOMIC DNA]</scope>
    <source>
        <strain evidence="7 8">JEL0888</strain>
    </source>
</reference>
<dbReference type="CDD" id="cd23805">
    <property type="entry name" value="UBCc_UBE2T"/>
    <property type="match status" value="1"/>
</dbReference>
<dbReference type="PANTHER" id="PTHR24068">
    <property type="entry name" value="UBIQUITIN-CONJUGATING ENZYME E2"/>
    <property type="match status" value="1"/>
</dbReference>
<keyword evidence="1 7" id="KW-0808">Transferase</keyword>
<comment type="similarity">
    <text evidence="4">Belongs to the ubiquitin-conjugating enzyme family.</text>
</comment>
<keyword evidence="2 4" id="KW-0833">Ubl conjugation pathway</keyword>
<dbReference type="EMBL" id="JADGIZ020000048">
    <property type="protein sequence ID" value="KAL2913311.1"/>
    <property type="molecule type" value="Genomic_DNA"/>
</dbReference>
<sequence>MQGQQRTVRMMREIEMLRTPPPGVSAWTEGDGLFHLGAVIEGLAGSPYEGGRFRLNIQIPPRFPFEPPHIQFMTPIYHPNIDAAGRICLDMLKMPPKGSWKPSVHLSGVLNSIRLLMQEPNPDDPLADDVVSDLIRVATKPPVKRSFASIKASKRAVDSDDDDDDDDAGGAGASRRRISRQ</sequence>